<accession>A0A915I1I7</accession>
<dbReference type="Proteomes" id="UP000887565">
    <property type="component" value="Unplaced"/>
</dbReference>
<keyword evidence="1" id="KW-1185">Reference proteome</keyword>
<name>A0A915I1I7_ROMCU</name>
<evidence type="ECO:0000313" key="2">
    <source>
        <dbReference type="WBParaSite" id="nRc.2.0.1.t07332-RA"/>
    </source>
</evidence>
<dbReference type="AlphaFoldDB" id="A0A915I1I7"/>
<reference evidence="2" key="1">
    <citation type="submission" date="2022-11" db="UniProtKB">
        <authorList>
            <consortium name="WormBaseParasite"/>
        </authorList>
    </citation>
    <scope>IDENTIFICATION</scope>
</reference>
<sequence length="103" mass="12296">MDWYKTWLKWKGFGQYPAVLSIGRLKKIVMQKMTIKKKFLFHPLSWLTLGRILERGKKGDSDDNDEEGSDSDKIEQRLIEDDYQLINFENSISTIFVYVFWLN</sequence>
<proteinExistence type="predicted"/>
<evidence type="ECO:0000313" key="1">
    <source>
        <dbReference type="Proteomes" id="UP000887565"/>
    </source>
</evidence>
<protein>
    <submittedName>
        <fullName evidence="2">Uncharacterized protein</fullName>
    </submittedName>
</protein>
<dbReference type="WBParaSite" id="nRc.2.0.1.t07332-RA">
    <property type="protein sequence ID" value="nRc.2.0.1.t07332-RA"/>
    <property type="gene ID" value="nRc.2.0.1.g07332"/>
</dbReference>
<organism evidence="1 2">
    <name type="scientific">Romanomermis culicivorax</name>
    <name type="common">Nematode worm</name>
    <dbReference type="NCBI Taxonomy" id="13658"/>
    <lineage>
        <taxon>Eukaryota</taxon>
        <taxon>Metazoa</taxon>
        <taxon>Ecdysozoa</taxon>
        <taxon>Nematoda</taxon>
        <taxon>Enoplea</taxon>
        <taxon>Dorylaimia</taxon>
        <taxon>Mermithida</taxon>
        <taxon>Mermithoidea</taxon>
        <taxon>Mermithidae</taxon>
        <taxon>Romanomermis</taxon>
    </lineage>
</organism>